<protein>
    <recommendedName>
        <fullName evidence="2">UPF0145 protein IQ10_02622</fullName>
    </recommendedName>
</protein>
<comment type="similarity">
    <text evidence="1 2">Belongs to the UPF0145 family.</text>
</comment>
<evidence type="ECO:0000256" key="2">
    <source>
        <dbReference type="HAMAP-Rule" id="MF_00338"/>
    </source>
</evidence>
<dbReference type="Proteomes" id="UP000315711">
    <property type="component" value="Unassembled WGS sequence"/>
</dbReference>
<dbReference type="PANTHER" id="PTHR34068:SF2">
    <property type="entry name" value="UPF0145 PROTEIN SCO3412"/>
    <property type="match status" value="1"/>
</dbReference>
<dbReference type="OrthoDB" id="9796448at2"/>
<gene>
    <name evidence="3" type="ORF">IQ10_02622</name>
</gene>
<dbReference type="PANTHER" id="PTHR34068">
    <property type="entry name" value="UPF0145 PROTEIN YBJQ"/>
    <property type="match status" value="1"/>
</dbReference>
<dbReference type="HAMAP" id="MF_00338">
    <property type="entry name" value="UPF0145"/>
    <property type="match status" value="1"/>
</dbReference>
<comment type="caution">
    <text evidence="3">The sequence shown here is derived from an EMBL/GenBank/DDBJ whole genome shotgun (WGS) entry which is preliminary data.</text>
</comment>
<evidence type="ECO:0000313" key="4">
    <source>
        <dbReference type="Proteomes" id="UP000315711"/>
    </source>
</evidence>
<proteinExistence type="inferred from homology"/>
<sequence>MMIVTTEQVAGYDITEVIGYVKGSTIQTKHVGRDITAGLKSLVGGEIQGYNEMMTEARKLAMHRMVEEAKSKGANAVVAMRMQSAAVMAGAAEIIVYGTAVKIEKKETLA</sequence>
<dbReference type="AlphaFoldDB" id="A0A562QGY1"/>
<dbReference type="EMBL" id="VLKZ01000006">
    <property type="protein sequence ID" value="TWI56017.1"/>
    <property type="molecule type" value="Genomic_DNA"/>
</dbReference>
<keyword evidence="4" id="KW-1185">Reference proteome</keyword>
<dbReference type="SUPFAM" id="SSF117782">
    <property type="entry name" value="YbjQ-like"/>
    <property type="match status" value="1"/>
</dbReference>
<dbReference type="InterPro" id="IPR035439">
    <property type="entry name" value="UPF0145_dom_sf"/>
</dbReference>
<dbReference type="InterPro" id="IPR002765">
    <property type="entry name" value="UPF0145_YbjQ-like"/>
</dbReference>
<dbReference type="Gene3D" id="3.30.110.70">
    <property type="entry name" value="Hypothetical protein apc22750. Chain B"/>
    <property type="match status" value="1"/>
</dbReference>
<evidence type="ECO:0000256" key="1">
    <source>
        <dbReference type="ARBA" id="ARBA00010751"/>
    </source>
</evidence>
<dbReference type="Pfam" id="PF01906">
    <property type="entry name" value="YbjQ_1"/>
    <property type="match status" value="1"/>
</dbReference>
<evidence type="ECO:0000313" key="3">
    <source>
        <dbReference type="EMBL" id="TWI56017.1"/>
    </source>
</evidence>
<reference evidence="3 4" key="1">
    <citation type="journal article" date="2015" name="Stand. Genomic Sci.">
        <title>Genomic Encyclopedia of Bacterial and Archaeal Type Strains, Phase III: the genomes of soil and plant-associated and newly described type strains.</title>
        <authorList>
            <person name="Whitman W.B."/>
            <person name="Woyke T."/>
            <person name="Klenk H.P."/>
            <person name="Zhou Y."/>
            <person name="Lilburn T.G."/>
            <person name="Beck B.J."/>
            <person name="De Vos P."/>
            <person name="Vandamme P."/>
            <person name="Eisen J.A."/>
            <person name="Garrity G."/>
            <person name="Hugenholtz P."/>
            <person name="Kyrpides N.C."/>
        </authorList>
    </citation>
    <scope>NUCLEOTIDE SEQUENCE [LARGE SCALE GENOMIC DNA]</scope>
    <source>
        <strain evidence="3 4">CGMCC 1.10116</strain>
    </source>
</reference>
<accession>A0A562QGY1</accession>
<name>A0A562QGY1_9BACI</name>
<organism evidence="3 4">
    <name type="scientific">Halalkalibacter nanhaiisediminis</name>
    <dbReference type="NCBI Taxonomy" id="688079"/>
    <lineage>
        <taxon>Bacteria</taxon>
        <taxon>Bacillati</taxon>
        <taxon>Bacillota</taxon>
        <taxon>Bacilli</taxon>
        <taxon>Bacillales</taxon>
        <taxon>Bacillaceae</taxon>
        <taxon>Halalkalibacter</taxon>
    </lineage>
</organism>
<dbReference type="RefSeq" id="WP_144450862.1">
    <property type="nucleotide sequence ID" value="NZ_VLKZ01000006.1"/>
</dbReference>